<comment type="caution">
    <text evidence="7">The sequence shown here is derived from an EMBL/GenBank/DDBJ whole genome shotgun (WGS) entry which is preliminary data.</text>
</comment>
<keyword evidence="3" id="KW-0813">Transport</keyword>
<gene>
    <name evidence="7" type="ORF">HEQ75_02070</name>
</gene>
<evidence type="ECO:0000256" key="1">
    <source>
        <dbReference type="ARBA" id="ARBA00004418"/>
    </source>
</evidence>
<organism evidence="7 8">
    <name type="scientific">Falsiroseomonas selenitidurans</name>
    <dbReference type="NCBI Taxonomy" id="2716335"/>
    <lineage>
        <taxon>Bacteria</taxon>
        <taxon>Pseudomonadati</taxon>
        <taxon>Pseudomonadota</taxon>
        <taxon>Alphaproteobacteria</taxon>
        <taxon>Acetobacterales</taxon>
        <taxon>Roseomonadaceae</taxon>
        <taxon>Falsiroseomonas</taxon>
    </lineage>
</organism>
<evidence type="ECO:0000313" key="7">
    <source>
        <dbReference type="EMBL" id="NKC29632.1"/>
    </source>
</evidence>
<protein>
    <submittedName>
        <fullName evidence="7">Extracellular solute-binding protein</fullName>
    </submittedName>
</protein>
<dbReference type="Gene3D" id="3.40.190.10">
    <property type="entry name" value="Periplasmic binding protein-like II"/>
    <property type="match status" value="2"/>
</dbReference>
<evidence type="ECO:0000313" key="8">
    <source>
        <dbReference type="Proteomes" id="UP000787635"/>
    </source>
</evidence>
<evidence type="ECO:0000256" key="6">
    <source>
        <dbReference type="SAM" id="SignalP"/>
    </source>
</evidence>
<comment type="subcellular location">
    <subcellularLocation>
        <location evidence="1">Periplasm</location>
    </subcellularLocation>
</comment>
<sequence length="344" mass="37579">MKRLLASLAVLASLALPGAAPASARDLTVVAGGGTLQEHMRRTLFQTFTASTGIPVVDTAYDYNVGPIRAMVQAGNVTWDVVMVEAPDLVRGCEDGIFERIDWSVVTRGKFMPGGATTCGAGAIGWGVSVFYDEARHPQGPANFVEFWDTQRFPGRRALRRGARMTLEIALMGDGVPAAQVYDVLATPEGQRRAFAALDRLRPNLTFWTGGQQPLEGVNSGEIAYAVGFVGRVANGIRAGQKYNLRWPTLLYAFDSWAVVRGAENAAAGMRLIEHITSPEPLLELTRAWPINPVTQAVAENPDVRARNPLMMTNHQSEGLEINTEFWLENGPDLEQRFAAWLNR</sequence>
<keyword evidence="5" id="KW-0574">Periplasm</keyword>
<evidence type="ECO:0000256" key="2">
    <source>
        <dbReference type="ARBA" id="ARBA00008520"/>
    </source>
</evidence>
<dbReference type="RefSeq" id="WP_168027258.1">
    <property type="nucleotide sequence ID" value="NZ_JAAVNE010000002.1"/>
</dbReference>
<reference evidence="7 8" key="1">
    <citation type="submission" date="2020-03" db="EMBL/GenBank/DDBJ databases">
        <title>Roseomonas selenitidurans sp. nov. isolated from urban soil.</title>
        <authorList>
            <person name="Liu H."/>
        </authorList>
    </citation>
    <scope>NUCLEOTIDE SEQUENCE [LARGE SCALE GENOMIC DNA]</scope>
    <source>
        <strain evidence="7 8">BU-1</strain>
    </source>
</reference>
<proteinExistence type="inferred from homology"/>
<keyword evidence="4 6" id="KW-0732">Signal</keyword>
<name>A0ABX1E289_9PROT</name>
<keyword evidence="8" id="KW-1185">Reference proteome</keyword>
<evidence type="ECO:0000256" key="4">
    <source>
        <dbReference type="ARBA" id="ARBA00022729"/>
    </source>
</evidence>
<dbReference type="Pfam" id="PF13416">
    <property type="entry name" value="SBP_bac_8"/>
    <property type="match status" value="1"/>
</dbReference>
<evidence type="ECO:0000256" key="3">
    <source>
        <dbReference type="ARBA" id="ARBA00022448"/>
    </source>
</evidence>
<accession>A0ABX1E289</accession>
<dbReference type="SUPFAM" id="SSF53850">
    <property type="entry name" value="Periplasmic binding protein-like II"/>
    <property type="match status" value="1"/>
</dbReference>
<comment type="similarity">
    <text evidence="2">Belongs to the bacterial solute-binding protein 1 family.</text>
</comment>
<evidence type="ECO:0000256" key="5">
    <source>
        <dbReference type="ARBA" id="ARBA00022764"/>
    </source>
</evidence>
<dbReference type="Proteomes" id="UP000787635">
    <property type="component" value="Unassembled WGS sequence"/>
</dbReference>
<dbReference type="PANTHER" id="PTHR30006:SF3">
    <property type="entry name" value="THIAMINE-BINDING PERIPLASMIC PROTEIN"/>
    <property type="match status" value="1"/>
</dbReference>
<feature type="signal peptide" evidence="6">
    <location>
        <begin position="1"/>
        <end position="24"/>
    </location>
</feature>
<feature type="chain" id="PRO_5046089595" evidence="6">
    <location>
        <begin position="25"/>
        <end position="344"/>
    </location>
</feature>
<dbReference type="InterPro" id="IPR006059">
    <property type="entry name" value="SBP"/>
</dbReference>
<dbReference type="PANTHER" id="PTHR30006">
    <property type="entry name" value="THIAMINE-BINDING PERIPLASMIC PROTEIN-RELATED"/>
    <property type="match status" value="1"/>
</dbReference>
<dbReference type="EMBL" id="JAAVNE010000002">
    <property type="protein sequence ID" value="NKC29632.1"/>
    <property type="molecule type" value="Genomic_DNA"/>
</dbReference>